<dbReference type="STRING" id="1798492.A3C89_02550"/>
<gene>
    <name evidence="1" type="ORF">A3C89_02550</name>
</gene>
<dbReference type="Proteomes" id="UP000178794">
    <property type="component" value="Unassembled WGS sequence"/>
</dbReference>
<evidence type="ECO:0000313" key="1">
    <source>
        <dbReference type="EMBL" id="OGG59360.1"/>
    </source>
</evidence>
<reference evidence="1 2" key="1">
    <citation type="journal article" date="2016" name="Nat. Commun.">
        <title>Thousands of microbial genomes shed light on interconnected biogeochemical processes in an aquifer system.</title>
        <authorList>
            <person name="Anantharaman K."/>
            <person name="Brown C.T."/>
            <person name="Hug L.A."/>
            <person name="Sharon I."/>
            <person name="Castelle C.J."/>
            <person name="Probst A.J."/>
            <person name="Thomas B.C."/>
            <person name="Singh A."/>
            <person name="Wilkins M.J."/>
            <person name="Karaoz U."/>
            <person name="Brodie E.L."/>
            <person name="Williams K.H."/>
            <person name="Hubbard S.S."/>
            <person name="Banfield J.F."/>
        </authorList>
    </citation>
    <scope>NUCLEOTIDE SEQUENCE [LARGE SCALE GENOMIC DNA]</scope>
</reference>
<protein>
    <submittedName>
        <fullName evidence="1">Uncharacterized protein</fullName>
    </submittedName>
</protein>
<dbReference type="AlphaFoldDB" id="A0A1F6DDG8"/>
<name>A0A1F6DDG8_9BACT</name>
<proteinExistence type="predicted"/>
<evidence type="ECO:0000313" key="2">
    <source>
        <dbReference type="Proteomes" id="UP000178794"/>
    </source>
</evidence>
<dbReference type="EMBL" id="MFLF01000016">
    <property type="protein sequence ID" value="OGG59360.1"/>
    <property type="molecule type" value="Genomic_DNA"/>
</dbReference>
<accession>A0A1F6DDG8</accession>
<sequence>MDHNPIVNLTKAQVEAAAEILSDLTLVAIAGACGVDLSEPFDSEDAMRRLVDATTLGKNIREVVLIFNEFPEGDSTYTVAESLTSHYFRDYVKAKYTSETEHKGELLLDLLRTFLNPVPLYQEAYEYILHEVCDLEAKEQRVKLFRSAYDIAKDRFQEDHEVCLKLFNASRNLGDVLYSRNKNDSVQLNFLMKEMPFSARFTDFRNKVAYTLIPLAEKEGQAGVLRELVASSHKSRPINREAALAFARVIFKRQGICGLVTIYTSFLYHDTSEETCGAIVREMNPLIDADIEKAIANELVGCLLDVWPQLLTWGDGKKRYQRVLAALLEHAVEKKDISILKDMYVTLAKNDEAWDIVSKTLINLAIDVGDAETLKMVTNTMSDGEHRDRAIRARVALIHTQGLLP</sequence>
<comment type="caution">
    <text evidence="1">The sequence shown here is derived from an EMBL/GenBank/DDBJ whole genome shotgun (WGS) entry which is preliminary data.</text>
</comment>
<organism evidence="1 2">
    <name type="scientific">Candidatus Kaiserbacteria bacterium RIFCSPHIGHO2_02_FULL_50_50</name>
    <dbReference type="NCBI Taxonomy" id="1798492"/>
    <lineage>
        <taxon>Bacteria</taxon>
        <taxon>Candidatus Kaiseribacteriota</taxon>
    </lineage>
</organism>